<accession>A0ACB7EYG3</accession>
<dbReference type="EMBL" id="CM024790">
    <property type="protein sequence ID" value="KAG8007202.1"/>
    <property type="molecule type" value="Genomic_DNA"/>
</dbReference>
<evidence type="ECO:0000313" key="2">
    <source>
        <dbReference type="Proteomes" id="UP000805704"/>
    </source>
</evidence>
<protein>
    <submittedName>
        <fullName evidence="1">Uncharacterized protein</fullName>
    </submittedName>
</protein>
<sequence>GNHGLLVPFRLPADTGRFPNSSIHQQPPDFSLTLHPSTFILSSLSTYRSSHLQSPTSRFIFIYNTFKSL</sequence>
<organism evidence="1 2">
    <name type="scientific">Nibea albiflora</name>
    <name type="common">Yellow drum</name>
    <name type="synonym">Corvina albiflora</name>
    <dbReference type="NCBI Taxonomy" id="240163"/>
    <lineage>
        <taxon>Eukaryota</taxon>
        <taxon>Metazoa</taxon>
        <taxon>Chordata</taxon>
        <taxon>Craniata</taxon>
        <taxon>Vertebrata</taxon>
        <taxon>Euteleostomi</taxon>
        <taxon>Actinopterygii</taxon>
        <taxon>Neopterygii</taxon>
        <taxon>Teleostei</taxon>
        <taxon>Neoteleostei</taxon>
        <taxon>Acanthomorphata</taxon>
        <taxon>Eupercaria</taxon>
        <taxon>Sciaenidae</taxon>
        <taxon>Nibea</taxon>
    </lineage>
</organism>
<gene>
    <name evidence="1" type="ORF">GBF38_008338</name>
</gene>
<comment type="caution">
    <text evidence="1">The sequence shown here is derived from an EMBL/GenBank/DDBJ whole genome shotgun (WGS) entry which is preliminary data.</text>
</comment>
<name>A0ACB7EYG3_NIBAL</name>
<feature type="non-terminal residue" evidence="1">
    <location>
        <position position="1"/>
    </location>
</feature>
<reference evidence="1" key="1">
    <citation type="submission" date="2020-04" db="EMBL/GenBank/DDBJ databases">
        <title>A chromosome-scale assembly and high-density genetic map of the yellow drum (Nibea albiflora) genome.</title>
        <authorList>
            <person name="Xu D."/>
            <person name="Zhang W."/>
            <person name="Chen R."/>
            <person name="Tan P."/>
            <person name="Wang L."/>
            <person name="Song H."/>
            <person name="Tian L."/>
            <person name="Zhu Q."/>
            <person name="Wang B."/>
        </authorList>
    </citation>
    <scope>NUCLEOTIDE SEQUENCE</scope>
    <source>
        <strain evidence="1">ZJHYS-2018</strain>
    </source>
</reference>
<proteinExistence type="predicted"/>
<dbReference type="Proteomes" id="UP000805704">
    <property type="component" value="Chromosome 2"/>
</dbReference>
<evidence type="ECO:0000313" key="1">
    <source>
        <dbReference type="EMBL" id="KAG8007202.1"/>
    </source>
</evidence>
<keyword evidence="2" id="KW-1185">Reference proteome</keyword>